<dbReference type="AlphaFoldDB" id="A0A8X8X5S6"/>
<dbReference type="EMBL" id="PNBA02000011">
    <property type="protein sequence ID" value="KAG6408345.1"/>
    <property type="molecule type" value="Genomic_DNA"/>
</dbReference>
<organism evidence="1">
    <name type="scientific">Salvia splendens</name>
    <name type="common">Scarlet sage</name>
    <dbReference type="NCBI Taxonomy" id="180675"/>
    <lineage>
        <taxon>Eukaryota</taxon>
        <taxon>Viridiplantae</taxon>
        <taxon>Streptophyta</taxon>
        <taxon>Embryophyta</taxon>
        <taxon>Tracheophyta</taxon>
        <taxon>Spermatophyta</taxon>
        <taxon>Magnoliopsida</taxon>
        <taxon>eudicotyledons</taxon>
        <taxon>Gunneridae</taxon>
        <taxon>Pentapetalae</taxon>
        <taxon>asterids</taxon>
        <taxon>lamiids</taxon>
        <taxon>Lamiales</taxon>
        <taxon>Lamiaceae</taxon>
        <taxon>Nepetoideae</taxon>
        <taxon>Mentheae</taxon>
        <taxon>Salviinae</taxon>
        <taxon>Salvia</taxon>
        <taxon>Salvia subgen. Calosphace</taxon>
        <taxon>core Calosphace</taxon>
    </lineage>
</organism>
<comment type="caution">
    <text evidence="1">The sequence shown here is derived from an EMBL/GenBank/DDBJ whole genome shotgun (WGS) entry which is preliminary data.</text>
</comment>
<evidence type="ECO:0000313" key="2">
    <source>
        <dbReference type="Proteomes" id="UP000298416"/>
    </source>
</evidence>
<dbReference type="InterPro" id="IPR012866">
    <property type="entry name" value="DUF1644"/>
</dbReference>
<keyword evidence="2" id="KW-1185">Reference proteome</keyword>
<protein>
    <submittedName>
        <fullName evidence="1">Uncharacterized protein</fullName>
    </submittedName>
</protein>
<dbReference type="Proteomes" id="UP000298416">
    <property type="component" value="Unassembled WGS sequence"/>
</dbReference>
<name>A0A8X8X5S6_SALSN</name>
<dbReference type="Pfam" id="PF07800">
    <property type="entry name" value="DUF1644"/>
    <property type="match status" value="1"/>
</dbReference>
<proteinExistence type="predicted"/>
<reference evidence="1" key="2">
    <citation type="submission" date="2020-08" db="EMBL/GenBank/DDBJ databases">
        <title>Plant Genome Project.</title>
        <authorList>
            <person name="Zhang R.-G."/>
        </authorList>
    </citation>
    <scope>NUCLEOTIDE SEQUENCE</scope>
    <source>
        <strain evidence="1">Huo1</strain>
        <tissue evidence="1">Leaf</tissue>
    </source>
</reference>
<evidence type="ECO:0000313" key="1">
    <source>
        <dbReference type="EMBL" id="KAG6408345.1"/>
    </source>
</evidence>
<gene>
    <name evidence="1" type="ORF">SASPL_131350</name>
</gene>
<sequence length="117" mass="13021">MRSSCSVPLLDFVNSTKRACAQEDCSFVGTYKEMKKHVKVCPRNGKGWRDLEHNQSRASTPGAVVLGDYVIEGNYNDDVLFENTFPSHGGGWSDSPFALDKGYMIRLASTRTGLDWP</sequence>
<accession>A0A8X8X5S6</accession>
<reference evidence="1" key="1">
    <citation type="submission" date="2018-01" db="EMBL/GenBank/DDBJ databases">
        <authorList>
            <person name="Mao J.F."/>
        </authorList>
    </citation>
    <scope>NUCLEOTIDE SEQUENCE</scope>
    <source>
        <strain evidence="1">Huo1</strain>
        <tissue evidence="1">Leaf</tissue>
    </source>
</reference>